<dbReference type="Proteomes" id="UP000076532">
    <property type="component" value="Unassembled WGS sequence"/>
</dbReference>
<dbReference type="AlphaFoldDB" id="A0A165YCR9"/>
<proteinExistence type="predicted"/>
<keyword evidence="2" id="KW-1185">Reference proteome</keyword>
<evidence type="ECO:0000313" key="1">
    <source>
        <dbReference type="EMBL" id="KZP09428.1"/>
    </source>
</evidence>
<accession>A0A165YCR9</accession>
<protein>
    <submittedName>
        <fullName evidence="1">Uncharacterized protein</fullName>
    </submittedName>
</protein>
<dbReference type="PANTHER" id="PTHR10039:SF16">
    <property type="entry name" value="GPI INOSITOL-DEACYLASE"/>
    <property type="match status" value="1"/>
</dbReference>
<reference evidence="1 2" key="1">
    <citation type="journal article" date="2016" name="Mol. Biol. Evol.">
        <title>Comparative Genomics of Early-Diverging Mushroom-Forming Fungi Provides Insights into the Origins of Lignocellulose Decay Capabilities.</title>
        <authorList>
            <person name="Nagy L.G."/>
            <person name="Riley R."/>
            <person name="Tritt A."/>
            <person name="Adam C."/>
            <person name="Daum C."/>
            <person name="Floudas D."/>
            <person name="Sun H."/>
            <person name="Yadav J.S."/>
            <person name="Pangilinan J."/>
            <person name="Larsson K.H."/>
            <person name="Matsuura K."/>
            <person name="Barry K."/>
            <person name="Labutti K."/>
            <person name="Kuo R."/>
            <person name="Ohm R.A."/>
            <person name="Bhattacharya S.S."/>
            <person name="Shirouzu T."/>
            <person name="Yoshinaga Y."/>
            <person name="Martin F.M."/>
            <person name="Grigoriev I.V."/>
            <person name="Hibbett D.S."/>
        </authorList>
    </citation>
    <scope>NUCLEOTIDE SEQUENCE [LARGE SCALE GENOMIC DNA]</scope>
    <source>
        <strain evidence="1 2">CBS 109695</strain>
    </source>
</reference>
<name>A0A165YCR9_9AGAM</name>
<dbReference type="PANTHER" id="PTHR10039">
    <property type="entry name" value="AMELOGENIN"/>
    <property type="match status" value="1"/>
</dbReference>
<sequence length="180" mass="20378">MQGLRELSQLEEIGTFGHHMESDIRSYLNTRLSQRDAAKWTNAQKDMIKETLTDGADGMFRWVALQADRLIKSASPQDLKQQLKSLPRDLNESYARTLSESPDPGNLKRILQWLAYSRRAMATEQIAEVTAVDFGDDDCGLPVYDCGLPVYDADRRCADPEHVFSLCYGLVTEVEGFNEQ</sequence>
<dbReference type="STRING" id="436010.A0A165YCR9"/>
<gene>
    <name evidence="1" type="ORF">FIBSPDRAFT_993472</name>
</gene>
<dbReference type="EMBL" id="KV417700">
    <property type="protein sequence ID" value="KZP09428.1"/>
    <property type="molecule type" value="Genomic_DNA"/>
</dbReference>
<evidence type="ECO:0000313" key="2">
    <source>
        <dbReference type="Proteomes" id="UP000076532"/>
    </source>
</evidence>
<organism evidence="1 2">
    <name type="scientific">Athelia psychrophila</name>
    <dbReference type="NCBI Taxonomy" id="1759441"/>
    <lineage>
        <taxon>Eukaryota</taxon>
        <taxon>Fungi</taxon>
        <taxon>Dikarya</taxon>
        <taxon>Basidiomycota</taxon>
        <taxon>Agaricomycotina</taxon>
        <taxon>Agaricomycetes</taxon>
        <taxon>Agaricomycetidae</taxon>
        <taxon>Atheliales</taxon>
        <taxon>Atheliaceae</taxon>
        <taxon>Athelia</taxon>
    </lineage>
</organism>
<dbReference type="OrthoDB" id="7464126at2759"/>